<organism evidence="1 2">
    <name type="scientific">Bradyrhizobium rifense</name>
    <dbReference type="NCBI Taxonomy" id="515499"/>
    <lineage>
        <taxon>Bacteria</taxon>
        <taxon>Pseudomonadati</taxon>
        <taxon>Pseudomonadota</taxon>
        <taxon>Alphaproteobacteria</taxon>
        <taxon>Hyphomicrobiales</taxon>
        <taxon>Nitrobacteraceae</taxon>
        <taxon>Bradyrhizobium</taxon>
    </lineage>
</organism>
<accession>A0A5D3KLH6</accession>
<dbReference type="EMBL" id="VSSS01000037">
    <property type="protein sequence ID" value="TYL92609.1"/>
    <property type="molecule type" value="Genomic_DNA"/>
</dbReference>
<evidence type="ECO:0000313" key="2">
    <source>
        <dbReference type="Proteomes" id="UP000324758"/>
    </source>
</evidence>
<evidence type="ECO:0008006" key="3">
    <source>
        <dbReference type="Google" id="ProtNLM"/>
    </source>
</evidence>
<proteinExistence type="predicted"/>
<name>A0A5D3KLH6_9BRAD</name>
<gene>
    <name evidence="1" type="ORF">FXB40_24530</name>
</gene>
<sequence length="73" mass="8413">MPNCSENLRSGSVARCAVCDGKFGLVRHNSWRTPLCSKKCVDRFRACRESDRNWVGWLQITFNQLPENRARAL</sequence>
<dbReference type="Proteomes" id="UP000324758">
    <property type="component" value="Unassembled WGS sequence"/>
</dbReference>
<protein>
    <recommendedName>
        <fullName evidence="3">DUF2256 domain-containing protein</fullName>
    </recommendedName>
</protein>
<keyword evidence="2" id="KW-1185">Reference proteome</keyword>
<evidence type="ECO:0000313" key="1">
    <source>
        <dbReference type="EMBL" id="TYL92609.1"/>
    </source>
</evidence>
<dbReference type="OrthoDB" id="8245451at2"/>
<reference evidence="1 2" key="1">
    <citation type="submission" date="2019-08" db="EMBL/GenBank/DDBJ databases">
        <title>Bradyrhizobium hipponensis sp. nov., a rhizobium isolated from a Lupinus angustifolius root nodule in Tunisia.</title>
        <authorList>
            <person name="Off K."/>
            <person name="Rejili M."/>
            <person name="Mars M."/>
            <person name="Brachmann A."/>
            <person name="Marin M."/>
        </authorList>
    </citation>
    <scope>NUCLEOTIDE SEQUENCE [LARGE SCALE GENOMIC DNA]</scope>
    <source>
        <strain evidence="1 2">CTAW71</strain>
    </source>
</reference>
<comment type="caution">
    <text evidence="1">The sequence shown here is derived from an EMBL/GenBank/DDBJ whole genome shotgun (WGS) entry which is preliminary data.</text>
</comment>
<dbReference type="AlphaFoldDB" id="A0A5D3KLH6"/>